<feature type="region of interest" description="Disordered" evidence="6">
    <location>
        <begin position="2616"/>
        <end position="2814"/>
    </location>
</feature>
<dbReference type="GO" id="GO:0005634">
    <property type="term" value="C:nucleus"/>
    <property type="evidence" value="ECO:0007669"/>
    <property type="project" value="UniProtKB-SubCell"/>
</dbReference>
<feature type="compositionally biased region" description="Basic and acidic residues" evidence="6">
    <location>
        <begin position="2650"/>
        <end position="2660"/>
    </location>
</feature>
<keyword evidence="3" id="KW-0238">DNA-binding</keyword>
<feature type="compositionally biased region" description="Low complexity" evidence="6">
    <location>
        <begin position="2616"/>
        <end position="2627"/>
    </location>
</feature>
<feature type="region of interest" description="Disordered" evidence="6">
    <location>
        <begin position="1185"/>
        <end position="1211"/>
    </location>
</feature>
<evidence type="ECO:0000259" key="8">
    <source>
        <dbReference type="Pfam" id="PF14733"/>
    </source>
</evidence>
<feature type="compositionally biased region" description="Polar residues" evidence="6">
    <location>
        <begin position="1321"/>
        <end position="1331"/>
    </location>
</feature>
<feature type="compositionally biased region" description="Pro residues" evidence="6">
    <location>
        <begin position="507"/>
        <end position="517"/>
    </location>
</feature>
<evidence type="ECO:0000256" key="1">
    <source>
        <dbReference type="ARBA" id="ARBA00004123"/>
    </source>
</evidence>
<feature type="region of interest" description="Disordered" evidence="6">
    <location>
        <begin position="1500"/>
        <end position="1555"/>
    </location>
</feature>
<dbReference type="VEuPathDB" id="ToxoDB:TGVAND_264485"/>
<reference evidence="9 10" key="1">
    <citation type="submission" date="2014-08" db="EMBL/GenBank/DDBJ databases">
        <authorList>
            <person name="Sibley D."/>
            <person name="Venepally P."/>
            <person name="Karamycheva S."/>
            <person name="Hadjithomas M."/>
            <person name="Khan A."/>
            <person name="Brunk B."/>
            <person name="Roos D."/>
            <person name="Caler E."/>
            <person name="Lorenzi H."/>
        </authorList>
    </citation>
    <scope>NUCLEOTIDE SEQUENCE [LARGE SCALE GENOMIC DNA]</scope>
    <source>
        <strain evidence="9 10">VAND</strain>
    </source>
</reference>
<evidence type="ECO:0000256" key="5">
    <source>
        <dbReference type="ARBA" id="ARBA00023242"/>
    </source>
</evidence>
<feature type="compositionally biased region" description="Basic and acidic residues" evidence="6">
    <location>
        <begin position="2104"/>
        <end position="2187"/>
    </location>
</feature>
<protein>
    <submittedName>
        <fullName evidence="9">AP2 domain transcription factor AP2IX-3</fullName>
    </submittedName>
</protein>
<dbReference type="Pfam" id="PF00847">
    <property type="entry name" value="AP2"/>
    <property type="match status" value="1"/>
</dbReference>
<feature type="region of interest" description="Disordered" evidence="6">
    <location>
        <begin position="1250"/>
        <end position="1284"/>
    </location>
</feature>
<dbReference type="GO" id="GO:0003700">
    <property type="term" value="F:DNA-binding transcription factor activity"/>
    <property type="evidence" value="ECO:0007669"/>
    <property type="project" value="InterPro"/>
</dbReference>
<keyword evidence="5" id="KW-0539">Nucleus</keyword>
<feature type="compositionally biased region" description="Low complexity" evidence="6">
    <location>
        <begin position="1723"/>
        <end position="1770"/>
    </location>
</feature>
<feature type="region of interest" description="Disordered" evidence="6">
    <location>
        <begin position="387"/>
        <end position="605"/>
    </location>
</feature>
<comment type="caution">
    <text evidence="9">The sequence shown here is derived from an EMBL/GenBank/DDBJ whole genome shotgun (WGS) entry which is preliminary data.</text>
</comment>
<feature type="compositionally biased region" description="Polar residues" evidence="6">
    <location>
        <begin position="2637"/>
        <end position="2649"/>
    </location>
</feature>
<feature type="compositionally biased region" description="Polar residues" evidence="6">
    <location>
        <begin position="2726"/>
        <end position="2741"/>
    </location>
</feature>
<feature type="compositionally biased region" description="Basic and acidic residues" evidence="6">
    <location>
        <begin position="1356"/>
        <end position="1367"/>
    </location>
</feature>
<evidence type="ECO:0000256" key="6">
    <source>
        <dbReference type="SAM" id="MobiDB-lite"/>
    </source>
</evidence>
<feature type="compositionally biased region" description="Basic and acidic residues" evidence="6">
    <location>
        <begin position="1154"/>
        <end position="1163"/>
    </location>
</feature>
<feature type="compositionally biased region" description="Low complexity" evidence="6">
    <location>
        <begin position="480"/>
        <end position="496"/>
    </location>
</feature>
<feature type="compositionally biased region" description="Basic and acidic residues" evidence="6">
    <location>
        <begin position="2796"/>
        <end position="2814"/>
    </location>
</feature>
<keyword evidence="4" id="KW-0804">Transcription</keyword>
<feature type="compositionally biased region" description="Low complexity" evidence="6">
    <location>
        <begin position="1504"/>
        <end position="1530"/>
    </location>
</feature>
<reference evidence="9 10" key="2">
    <citation type="journal article" date="2015" name="Eukaryot. Cell">
        <title>Genetic mapping reveals that sinefungin resistance in Toxoplasma gondii is controlled by a putative amino acid transporter locus that can be used as a negative selectable marker.</title>
        <authorList>
            <person name="Behnke M.S."/>
            <person name="Khan A."/>
            <person name="Sibley L.D."/>
        </authorList>
    </citation>
    <scope>NUCLEOTIDE SEQUENCE [LARGE SCALE GENOMIC DNA]</scope>
    <source>
        <strain evidence="9 10">VAND</strain>
    </source>
</reference>
<evidence type="ECO:0000313" key="9">
    <source>
        <dbReference type="EMBL" id="KFH01343.1"/>
    </source>
</evidence>
<feature type="region of interest" description="Disordered" evidence="6">
    <location>
        <begin position="2865"/>
        <end position="2970"/>
    </location>
</feature>
<feature type="compositionally biased region" description="Low complexity" evidence="6">
    <location>
        <begin position="562"/>
        <end position="585"/>
    </location>
</feature>
<organism evidence="9 10">
    <name type="scientific">Toxoplasma gondii VAND</name>
    <dbReference type="NCBI Taxonomy" id="933077"/>
    <lineage>
        <taxon>Eukaryota</taxon>
        <taxon>Sar</taxon>
        <taxon>Alveolata</taxon>
        <taxon>Apicomplexa</taxon>
        <taxon>Conoidasida</taxon>
        <taxon>Coccidia</taxon>
        <taxon>Eucoccidiorida</taxon>
        <taxon>Eimeriorina</taxon>
        <taxon>Sarcocystidae</taxon>
        <taxon>Toxoplasma</taxon>
    </lineage>
</organism>
<dbReference type="InterPro" id="IPR028078">
    <property type="entry name" value="ACDC"/>
</dbReference>
<feature type="region of interest" description="Disordered" evidence="6">
    <location>
        <begin position="1386"/>
        <end position="1449"/>
    </location>
</feature>
<evidence type="ECO:0000256" key="4">
    <source>
        <dbReference type="ARBA" id="ARBA00023163"/>
    </source>
</evidence>
<feature type="region of interest" description="Disordered" evidence="6">
    <location>
        <begin position="1042"/>
        <end position="1169"/>
    </location>
</feature>
<feature type="compositionally biased region" description="Basic and acidic residues" evidence="6">
    <location>
        <begin position="138"/>
        <end position="173"/>
    </location>
</feature>
<dbReference type="GO" id="GO:0003677">
    <property type="term" value="F:DNA binding"/>
    <property type="evidence" value="ECO:0007669"/>
    <property type="project" value="UniProtKB-KW"/>
</dbReference>
<gene>
    <name evidence="9" type="ORF">TGVAND_264485</name>
</gene>
<dbReference type="Gene3D" id="1.20.5.2050">
    <property type="match status" value="3"/>
</dbReference>
<feature type="compositionally biased region" description="Basic and acidic residues" evidence="6">
    <location>
        <begin position="2197"/>
        <end position="2210"/>
    </location>
</feature>
<feature type="compositionally biased region" description="Polar residues" evidence="6">
    <location>
        <begin position="2876"/>
        <end position="2889"/>
    </location>
</feature>
<evidence type="ECO:0000256" key="3">
    <source>
        <dbReference type="ARBA" id="ARBA00023125"/>
    </source>
</evidence>
<feature type="compositionally biased region" description="Low complexity" evidence="6">
    <location>
        <begin position="1782"/>
        <end position="1844"/>
    </location>
</feature>
<name>A0A086PLW1_TOXGO</name>
<feature type="compositionally biased region" description="Low complexity" evidence="6">
    <location>
        <begin position="191"/>
        <end position="202"/>
    </location>
</feature>
<evidence type="ECO:0000259" key="7">
    <source>
        <dbReference type="Pfam" id="PF00847"/>
    </source>
</evidence>
<feature type="domain" description="AP2/ERF" evidence="7">
    <location>
        <begin position="1885"/>
        <end position="1933"/>
    </location>
</feature>
<feature type="region of interest" description="Disordered" evidence="6">
    <location>
        <begin position="127"/>
        <end position="274"/>
    </location>
</feature>
<feature type="region of interest" description="Disordered" evidence="6">
    <location>
        <begin position="1715"/>
        <end position="1770"/>
    </location>
</feature>
<feature type="domain" description="AP2-coincident C-terminal" evidence="8">
    <location>
        <begin position="2996"/>
        <end position="3082"/>
    </location>
</feature>
<feature type="region of interest" description="Disordered" evidence="6">
    <location>
        <begin position="1321"/>
        <end position="1368"/>
    </location>
</feature>
<feature type="compositionally biased region" description="Polar residues" evidence="6">
    <location>
        <begin position="528"/>
        <end position="541"/>
    </location>
</feature>
<dbReference type="InterPro" id="IPR001471">
    <property type="entry name" value="AP2/ERF_dom"/>
</dbReference>
<dbReference type="Proteomes" id="UP000028840">
    <property type="component" value="Unassembled WGS sequence"/>
</dbReference>
<feature type="region of interest" description="Disordered" evidence="6">
    <location>
        <begin position="835"/>
        <end position="927"/>
    </location>
</feature>
<accession>A0A086PLW1</accession>
<feature type="compositionally biased region" description="Polar residues" evidence="6">
    <location>
        <begin position="864"/>
        <end position="874"/>
    </location>
</feature>
<feature type="compositionally biased region" description="Basic and acidic residues" evidence="6">
    <location>
        <begin position="2753"/>
        <end position="2773"/>
    </location>
</feature>
<dbReference type="Pfam" id="PF14733">
    <property type="entry name" value="ACDC"/>
    <property type="match status" value="1"/>
</dbReference>
<dbReference type="OrthoDB" id="334030at2759"/>
<dbReference type="PANTHER" id="PTHR48125:SF12">
    <property type="entry name" value="AT HOOK TRANSCRIPTION FACTOR FAMILY-RELATED"/>
    <property type="match status" value="1"/>
</dbReference>
<dbReference type="EMBL" id="AEYJ02001527">
    <property type="protein sequence ID" value="KFH01343.1"/>
    <property type="molecule type" value="Genomic_DNA"/>
</dbReference>
<feature type="region of interest" description="Disordered" evidence="6">
    <location>
        <begin position="2084"/>
        <end position="2361"/>
    </location>
</feature>
<feature type="compositionally biased region" description="Acidic residues" evidence="6">
    <location>
        <begin position="2313"/>
        <end position="2331"/>
    </location>
</feature>
<feature type="compositionally biased region" description="Low complexity" evidence="6">
    <location>
        <begin position="2688"/>
        <end position="2701"/>
    </location>
</feature>
<feature type="region of interest" description="Disordered" evidence="6">
    <location>
        <begin position="1858"/>
        <end position="1881"/>
    </location>
</feature>
<feature type="compositionally biased region" description="Basic and acidic residues" evidence="6">
    <location>
        <begin position="1126"/>
        <end position="1135"/>
    </location>
</feature>
<evidence type="ECO:0000256" key="2">
    <source>
        <dbReference type="ARBA" id="ARBA00023015"/>
    </source>
</evidence>
<feature type="region of interest" description="Disordered" evidence="6">
    <location>
        <begin position="1782"/>
        <end position="1846"/>
    </location>
</feature>
<feature type="compositionally biased region" description="Basic and acidic residues" evidence="6">
    <location>
        <begin position="2890"/>
        <end position="2903"/>
    </location>
</feature>
<proteinExistence type="predicted"/>
<comment type="subcellular location">
    <subcellularLocation>
        <location evidence="1">Nucleus</location>
    </subcellularLocation>
</comment>
<feature type="compositionally biased region" description="Acidic residues" evidence="6">
    <location>
        <begin position="2230"/>
        <end position="2244"/>
    </location>
</feature>
<feature type="compositionally biased region" description="Basic and acidic residues" evidence="6">
    <location>
        <begin position="2265"/>
        <end position="2276"/>
    </location>
</feature>
<feature type="compositionally biased region" description="Low complexity" evidence="6">
    <location>
        <begin position="436"/>
        <end position="450"/>
    </location>
</feature>
<feature type="compositionally biased region" description="Basic and acidic residues" evidence="6">
    <location>
        <begin position="2332"/>
        <end position="2345"/>
    </location>
</feature>
<feature type="compositionally biased region" description="Low complexity" evidence="6">
    <location>
        <begin position="909"/>
        <end position="922"/>
    </location>
</feature>
<sequence>MILPSSPSLSPCSSALPAAPSLPSACQAPPMHLWRVPEQLWTGDGRRVQDSRVLDESFCREVASVSDQSLLGRRCLENEESEASDASLAPNHSSAVSAFPRPSLALSPSHVTQRVAFAADWEVTEGCGDAVRGGRNGGDGREEEKPERRKRERDDDEQRGNRVEEGNDEKVSDPSENGGTRGSRESVNAVPHSPSHSASRSPFACSLPSLPGSGLNREDQERILLAMGGRRLSPRQLSSVGKDGDPSTSSACSNYELPLESAPSGLTRSSSGYVDSSSGYVACASGVDGQEPPHHVSSVASSSNPAFCHYARPAADRTQDDQPSPQQAPSLYGAYVDAPSPLSFSSVPFPLLSTRDLPSRHVSLSASPYSPSLFPLSQSPSFSPLFHHSLSSTDSPAHASEKDTSPDDGSEAAGSIPGPSNALAACLSPDFSTQGPSAVLPLPSSESSPSGHLQAPGLSPPADDSGEQAACPQNREARFSSSSSSAPLLPHPLSGSAVSAKCLLPGSSPPPLPPAASHPPQAEGPSAEDNTSTSLVSSANTAFPVPPLDAPPSQGFRLKDTLSGSLLPPPGAASSSSVEQPSSPELPNADPPSLSRGPSVFVDSGEAGIHALPPVASEPPRSLVESVHVRNEDTGNLFAGYYPASVLRGAEGLPPSAGVRTAAGLFFDSEGTDGRLMLEQLDLLRSGASKDLYKRERTRVVDELIRQAVTYPKVSGIYFDKHQLRWSVGWAQHGRRVAKYFPVKIFGLAEGYRLAVHFKHAMRAAAVAGSAGVAPSGPAPSPLPLSVAGFPSLPPPSALSSPVPMCPLSQHPTDFSGCLGAQLAMSPLVSLAGVPPPRHPSVGTGPQSGFPPFLDNMHNPISVAPSQDSTQASAGGSAELRSAGENRAATDSVPGSASSHREGPFRLVSDSGALPGSSGAPGEPQSLFPLAPAALRTLRNGFAFPPLQSLSHDSPQFPCHPVPASPFPVSLPSALPPGEGVQSFAREGDARGEGPQPTASGPQVGEALGPHLISGPDEARRGEAGVHAACQEALAAEQTLRQGRKDRNEGGLTACEATPLPEVSLEQSECGSPRGTGEETGDSEGLCVGAVREGKRGEEGESGEEASKPSRPTDTGGFYSDLPAAGEREDTRKAFLSEQKGLGDGPSQHSSTLAKREEDDKSRLGSLSSSHDLASCISRVLFVKTQPEEGQNEVSMETRARAFPDEKARSEGARGSHCLVAGCRKRAAEFPDTAEARERTKSEAFFWAKEREEGAQGDARSSPESPSVTNHSSLPAASQWPVGNRVKGLDCGAADGRNENLPRAWEDASDPLSFCTSFQSCSSPSRAQGQSCDGMHPSPGEERGKRRPACGSETAAEDRESDPRCVRQETLGVPFTLRGRRSKRLRVSSATCHLGEAGEPRLQSLAEGGEQTGDKERGGSIECSSSGKEAMAGEESEEQSRQGDKAGSASGRLCLHLYAHASASAPLPSRSPSSSSVSPHPGGSCLFATGASPAFLGATGGSGASRVIPSSSPSAPSSSGLSAESSGVSSTQLETEARKSEAPVQGASLHAGPLGFAGDGENAARHLDERDGQFTCFLAARDRITAPAWLGTPCQVHLASASPSSPHHLSMQHSSLPSSAFGGCPAASPSAPCPANASPPVSVPSASLCPEAQLQNANGLLYAACPSSVQGSPGTTTSPCVYSLSERSRAGLPPSSAFRCRGTLFTQTFPPHSQITCPAGAGSEDSPYSGSTSSSLSSSFSSTSSSSPPVSTSASLYSPPSPSGVPSLLPASLVQSSPPLCRLPPSSSLPSGSFPPSSLSSSSLPPSSLPSSSACPSPLPSPGLASGSLSSLLPSSSQLASSPPRCVPLDVSAAPAGDRLAVGGNTSGPAEGPSGTPALGVLPHTTGIHFDKHSLRWKATWYDTTGQRKAKYFPVGKYGYDQARRLAIQARQANHVPRSSRFAVAHAQQQAQLQQQLLPHALMSPSRLYPCSLSSSFSLFHASLLGNQPAARPSLVPQAFPASPSPSQSSPSTCLPYYSGPLPSLSPAPPPQAASASPSSAYGPYPSYSYCPPSASPATCSPPLSSLSADSFLHLRCQANDGGTRSSLADASVGGHRSAVGWRTRAEERRDEEGRGNAGEKEDRNEVGDKERDAGDSDREMKKEEGQLEREGDTWFIRDEERETETERLRGEHAARNEAEARHEDHVLPASSVPAPSEHRAFCHDRERGEQTGAGDNACNSTASQCECLEGLEAEGEEETEDIEERQIQEIGSADMSGGRLQSRNGEDPEKSKEEDAPSQGGEAYESAETTASGEQEEGQQVFPPEEKGERREEEEDEAEGEKEDNDEGENEGGRTRPEGDEDAGKMLSSSAPEDDDDTVLDEDMFDDEADKRLSQEPSRVLIRHASRLERVPGIWFDKKQLRWACTFTDSSVGKRRAEYYPIRHFGFFGARRLAVHARRRMERLRQEQQYFQQQMVMAQRASLPFLSPHSPYMASPYGYASAPSALLPPAGSSASFLPPSISPPFHLLSCSDSAHNVPVGLSPKAPSASALSPPFLPSTSSPTFFHCSGAKSSPSTSCTPSPASALSFSVSPASLPVSHSSTAPGLTFLHQQDGARTQGPAEQLLSSRLHYSLSSASPEAAAPSLSTQPRAHVQSPRPQTGSPPVSTGSEDRVKHGREREDDETVLSPHQHSDVVQALRRQAQQHGSLSSAAFSSSSPSATEAEKPAGVSEKQTGPEAPFDNLERSPQTSPQIPFSSNCHPSKHHGGVRMWNARDEESRSEGSDGGDRRGQEEGGAVEGRLRALGNEEGPSKSSGFKEESESTTEPKESADRIRLRRRAGALNETAEGQDEKLVPTALIAREGEGEKAPCRRDIVCMARHFGNEVGSPSFLPQAGTVSGTEQGEGNKSTGEKEHREATETTRRQTFWPLPPEAVHLRLPSKAPNAEAAVPRQSEREAGLASFESATRRQDGQQVASPPSPGELPPSWKGSPEIPVPYGVACGSASSPECENKTGEPLLTLERQAVRFLLLDLKNKCLTNLAPLLLPDVFRRHSIHLVNHIRRVENAVSCEGLESFLLLFADCIKTMSLPSQLGVTEQAHMIGLVAALGDELDAQGV</sequence>
<keyword evidence="2" id="KW-0805">Transcription regulation</keyword>
<feature type="region of interest" description="Disordered" evidence="6">
    <location>
        <begin position="973"/>
        <end position="1026"/>
    </location>
</feature>
<dbReference type="PANTHER" id="PTHR48125">
    <property type="entry name" value="LP07818P1"/>
    <property type="match status" value="1"/>
</dbReference>
<feature type="compositionally biased region" description="Basic and acidic residues" evidence="6">
    <location>
        <begin position="1196"/>
        <end position="1211"/>
    </location>
</feature>
<evidence type="ECO:0000313" key="10">
    <source>
        <dbReference type="Proteomes" id="UP000028840"/>
    </source>
</evidence>
<feature type="compositionally biased region" description="Polar residues" evidence="6">
    <location>
        <begin position="1262"/>
        <end position="1276"/>
    </location>
</feature>